<evidence type="ECO:0000256" key="4">
    <source>
        <dbReference type="ARBA" id="ARBA00022679"/>
    </source>
</evidence>
<evidence type="ECO:0000259" key="9">
    <source>
        <dbReference type="PROSITE" id="PS50109"/>
    </source>
</evidence>
<dbReference type="Gene3D" id="3.30.565.10">
    <property type="entry name" value="Histidine kinase-like ATPase, C-terminal domain"/>
    <property type="match status" value="1"/>
</dbReference>
<dbReference type="SMART" id="SM00388">
    <property type="entry name" value="HisKA"/>
    <property type="match status" value="1"/>
</dbReference>
<dbReference type="RefSeq" id="WP_133228593.1">
    <property type="nucleotide sequence ID" value="NZ_SMRT01000005.1"/>
</dbReference>
<dbReference type="InterPro" id="IPR003594">
    <property type="entry name" value="HATPase_dom"/>
</dbReference>
<sequence>MDNESLLAKVRDMEHEFITHWLNAVSSQFADADKDHLYQIGRAYFQYMTELAISAENHPAISHAAQWFMRSDNDMMTVQRIHYNSRSWRQALHAIGGKLLTMELFKRFCDRIDHFESEMCRIYWEQAAERTKEKELVLDQLHDDRMNLIGKMASSMAHEIRNPLTSIKGFLKLLRTGIHQQPFHKADSYLDYIEHECDNILMQVTGFLSFSKRPIMEEEPVYISAKQVLDHNISLLNPRLIDENVDLTLAVPEHIKIRVQKLAIQQVLSNLLNNGVDALSSVKTNKRITIICYEDHANAYIRVSNNGPKIPPELGQTIFTPFVTNKENGTGLGLAICKQIMLQNNGDISYTSNDQETAFLLTFRRS</sequence>
<dbReference type="InterPro" id="IPR003661">
    <property type="entry name" value="HisK_dim/P_dom"/>
</dbReference>
<evidence type="ECO:0000313" key="11">
    <source>
        <dbReference type="Proteomes" id="UP000295636"/>
    </source>
</evidence>
<comment type="caution">
    <text evidence="10">The sequence shown here is derived from an EMBL/GenBank/DDBJ whole genome shotgun (WGS) entry which is preliminary data.</text>
</comment>
<evidence type="ECO:0000256" key="6">
    <source>
        <dbReference type="ARBA" id="ARBA00022777"/>
    </source>
</evidence>
<dbReference type="SUPFAM" id="SSF55874">
    <property type="entry name" value="ATPase domain of HSP90 chaperone/DNA topoisomerase II/histidine kinase"/>
    <property type="match status" value="1"/>
</dbReference>
<comment type="catalytic activity">
    <reaction evidence="1">
        <text>ATP + protein L-histidine = ADP + protein N-phospho-L-histidine.</text>
        <dbReference type="EC" id="2.7.13.3"/>
    </reaction>
</comment>
<evidence type="ECO:0000256" key="3">
    <source>
        <dbReference type="ARBA" id="ARBA00022553"/>
    </source>
</evidence>
<dbReference type="PRINTS" id="PR00344">
    <property type="entry name" value="BCTRLSENSOR"/>
</dbReference>
<proteinExistence type="predicted"/>
<dbReference type="InterPro" id="IPR005467">
    <property type="entry name" value="His_kinase_dom"/>
</dbReference>
<evidence type="ECO:0000256" key="7">
    <source>
        <dbReference type="ARBA" id="ARBA00022840"/>
    </source>
</evidence>
<keyword evidence="3" id="KW-0597">Phosphoprotein</keyword>
<accession>A0A4R5KR80</accession>
<keyword evidence="8" id="KW-0902">Two-component regulatory system</keyword>
<evidence type="ECO:0000256" key="5">
    <source>
        <dbReference type="ARBA" id="ARBA00022741"/>
    </source>
</evidence>
<dbReference type="PANTHER" id="PTHR43711">
    <property type="entry name" value="TWO-COMPONENT HISTIDINE KINASE"/>
    <property type="match status" value="1"/>
</dbReference>
<dbReference type="OrthoDB" id="9815750at2"/>
<gene>
    <name evidence="10" type="ORF">E1757_12875</name>
</gene>
<keyword evidence="6 10" id="KW-0418">Kinase</keyword>
<organism evidence="10 11">
    <name type="scientific">Paenibacillus piri</name>
    <dbReference type="NCBI Taxonomy" id="2547395"/>
    <lineage>
        <taxon>Bacteria</taxon>
        <taxon>Bacillati</taxon>
        <taxon>Bacillota</taxon>
        <taxon>Bacilli</taxon>
        <taxon>Bacillales</taxon>
        <taxon>Paenibacillaceae</taxon>
        <taxon>Paenibacillus</taxon>
    </lineage>
</organism>
<keyword evidence="7" id="KW-0067">ATP-binding</keyword>
<feature type="domain" description="Histidine kinase" evidence="9">
    <location>
        <begin position="155"/>
        <end position="366"/>
    </location>
</feature>
<keyword evidence="11" id="KW-1185">Reference proteome</keyword>
<dbReference type="EC" id="2.7.13.3" evidence="2"/>
<dbReference type="Proteomes" id="UP000295636">
    <property type="component" value="Unassembled WGS sequence"/>
</dbReference>
<dbReference type="EMBL" id="SMRT01000005">
    <property type="protein sequence ID" value="TDF97508.1"/>
    <property type="molecule type" value="Genomic_DNA"/>
</dbReference>
<evidence type="ECO:0000256" key="2">
    <source>
        <dbReference type="ARBA" id="ARBA00012438"/>
    </source>
</evidence>
<dbReference type="PROSITE" id="PS50109">
    <property type="entry name" value="HIS_KIN"/>
    <property type="match status" value="1"/>
</dbReference>
<keyword evidence="4" id="KW-0808">Transferase</keyword>
<evidence type="ECO:0000256" key="1">
    <source>
        <dbReference type="ARBA" id="ARBA00000085"/>
    </source>
</evidence>
<dbReference type="PANTHER" id="PTHR43711:SF1">
    <property type="entry name" value="HISTIDINE KINASE 1"/>
    <property type="match status" value="1"/>
</dbReference>
<dbReference type="GO" id="GO:0005524">
    <property type="term" value="F:ATP binding"/>
    <property type="evidence" value="ECO:0007669"/>
    <property type="project" value="UniProtKB-KW"/>
</dbReference>
<dbReference type="Pfam" id="PF00512">
    <property type="entry name" value="HisKA"/>
    <property type="match status" value="1"/>
</dbReference>
<evidence type="ECO:0000256" key="8">
    <source>
        <dbReference type="ARBA" id="ARBA00023012"/>
    </source>
</evidence>
<dbReference type="Gene3D" id="1.10.287.130">
    <property type="match status" value="1"/>
</dbReference>
<dbReference type="Pfam" id="PF02518">
    <property type="entry name" value="HATPase_c"/>
    <property type="match status" value="1"/>
</dbReference>
<dbReference type="SUPFAM" id="SSF47384">
    <property type="entry name" value="Homodimeric domain of signal transducing histidine kinase"/>
    <property type="match status" value="1"/>
</dbReference>
<name>A0A4R5KR80_9BACL</name>
<reference evidence="10 11" key="1">
    <citation type="submission" date="2019-03" db="EMBL/GenBank/DDBJ databases">
        <title>This is whole genome sequence of Paenibacillus sp MS74 strain.</title>
        <authorList>
            <person name="Trinh H.N."/>
        </authorList>
    </citation>
    <scope>NUCLEOTIDE SEQUENCE [LARGE SCALE GENOMIC DNA]</scope>
    <source>
        <strain evidence="10 11">MS74</strain>
    </source>
</reference>
<protein>
    <recommendedName>
        <fullName evidence="2">histidine kinase</fullName>
        <ecNumber evidence="2">2.7.13.3</ecNumber>
    </recommendedName>
</protein>
<dbReference type="InterPro" id="IPR036097">
    <property type="entry name" value="HisK_dim/P_sf"/>
</dbReference>
<dbReference type="InterPro" id="IPR036890">
    <property type="entry name" value="HATPase_C_sf"/>
</dbReference>
<dbReference type="GO" id="GO:0000155">
    <property type="term" value="F:phosphorelay sensor kinase activity"/>
    <property type="evidence" value="ECO:0007669"/>
    <property type="project" value="InterPro"/>
</dbReference>
<keyword evidence="5" id="KW-0547">Nucleotide-binding</keyword>
<dbReference type="InterPro" id="IPR004358">
    <property type="entry name" value="Sig_transdc_His_kin-like_C"/>
</dbReference>
<dbReference type="CDD" id="cd00082">
    <property type="entry name" value="HisKA"/>
    <property type="match status" value="1"/>
</dbReference>
<dbReference type="AlphaFoldDB" id="A0A4R5KR80"/>
<evidence type="ECO:0000313" key="10">
    <source>
        <dbReference type="EMBL" id="TDF97508.1"/>
    </source>
</evidence>
<dbReference type="InterPro" id="IPR050736">
    <property type="entry name" value="Sensor_HK_Regulatory"/>
</dbReference>
<dbReference type="SMART" id="SM00387">
    <property type="entry name" value="HATPase_c"/>
    <property type="match status" value="1"/>
</dbReference>